<accession>A0A2H3KCX8</accession>
<reference evidence="1 3" key="1">
    <citation type="submission" date="2017-09" db="EMBL/GenBank/DDBJ databases">
        <title>Whole genomes of Flavobacteriaceae.</title>
        <authorList>
            <person name="Stine C."/>
            <person name="Li C."/>
            <person name="Tadesse D."/>
        </authorList>
    </citation>
    <scope>NUCLEOTIDE SEQUENCE [LARGE SCALE GENOMIC DNA]</scope>
    <source>
        <strain evidence="1 3">ATCC 35036</strain>
    </source>
</reference>
<dbReference type="Pfam" id="PF10652">
    <property type="entry name" value="DUF2480"/>
    <property type="match status" value="1"/>
</dbReference>
<dbReference type="OMA" id="MYGEPCS"/>
<protein>
    <submittedName>
        <fullName evidence="1">DUF2480 domain-containing protein</fullName>
    </submittedName>
</protein>
<comment type="caution">
    <text evidence="1">The sequence shown here is derived from an EMBL/GenBank/DDBJ whole genome shotgun (WGS) entry which is preliminary data.</text>
</comment>
<dbReference type="EMBL" id="PCMW01000046">
    <property type="protein sequence ID" value="PDS24234.1"/>
    <property type="molecule type" value="Genomic_DNA"/>
</dbReference>
<reference evidence="2 4" key="2">
    <citation type="submission" date="2019-06" db="EMBL/GenBank/DDBJ databases">
        <title>Genomic Encyclopedia of Archaeal and Bacterial Type Strains, Phase II (KMG-II): from individual species to whole genera.</title>
        <authorList>
            <person name="Goeker M."/>
        </authorList>
    </citation>
    <scope>NUCLEOTIDE SEQUENCE [LARGE SCALE GENOMIC DNA]</scope>
    <source>
        <strain evidence="2 4">DSM 24789</strain>
    </source>
</reference>
<name>A0A2H3KCX8_9FLAO</name>
<evidence type="ECO:0000313" key="3">
    <source>
        <dbReference type="Proteomes" id="UP000220828"/>
    </source>
</evidence>
<evidence type="ECO:0000313" key="1">
    <source>
        <dbReference type="EMBL" id="PDS24234.1"/>
    </source>
</evidence>
<evidence type="ECO:0000313" key="2">
    <source>
        <dbReference type="EMBL" id="TQM40397.1"/>
    </source>
</evidence>
<sequence>MEDEILNKVAQSALVVFDLEDYYPAGRRELIDLSQWLFEGYILKEKAFRTALAQHNWSNYQDAFVAITCSTDAIIPKWASMLVAVQLQPFSKKIVLGNLETLETSIYQDILNELDYTQYQDKPMILKGCSKKPVPEGAYILALQNLQTVAKSIMFGEACSAVPMYKRK</sequence>
<evidence type="ECO:0000313" key="4">
    <source>
        <dbReference type="Proteomes" id="UP000320773"/>
    </source>
</evidence>
<dbReference type="InterPro" id="IPR018914">
    <property type="entry name" value="DUF2480"/>
</dbReference>
<dbReference type="Proteomes" id="UP000320773">
    <property type="component" value="Unassembled WGS sequence"/>
</dbReference>
<dbReference type="AlphaFoldDB" id="A0A2H3KCX8"/>
<dbReference type="Proteomes" id="UP000220828">
    <property type="component" value="Unassembled WGS sequence"/>
</dbReference>
<gene>
    <name evidence="1" type="ORF">B0A77_08850</name>
    <name evidence="2" type="ORF">BC670_1281</name>
</gene>
<proteinExistence type="predicted"/>
<dbReference type="RefSeq" id="WP_014085438.1">
    <property type="nucleotide sequence ID" value="NZ_CBCSFI010000007.1"/>
</dbReference>
<dbReference type="EMBL" id="VFPJ01000001">
    <property type="protein sequence ID" value="TQM40397.1"/>
    <property type="molecule type" value="Genomic_DNA"/>
</dbReference>
<organism evidence="1 3">
    <name type="scientific">Flavobacterium branchiophilum</name>
    <dbReference type="NCBI Taxonomy" id="55197"/>
    <lineage>
        <taxon>Bacteria</taxon>
        <taxon>Pseudomonadati</taxon>
        <taxon>Bacteroidota</taxon>
        <taxon>Flavobacteriia</taxon>
        <taxon>Flavobacteriales</taxon>
        <taxon>Flavobacteriaceae</taxon>
        <taxon>Flavobacterium</taxon>
    </lineage>
</organism>
<dbReference type="OrthoDB" id="9803040at2"/>